<evidence type="ECO:0000313" key="2">
    <source>
        <dbReference type="Proteomes" id="UP001569414"/>
    </source>
</evidence>
<keyword evidence="2" id="KW-1185">Reference proteome</keyword>
<gene>
    <name evidence="1" type="ORF">ACCI51_08935</name>
</gene>
<evidence type="ECO:0000313" key="1">
    <source>
        <dbReference type="EMBL" id="MFA0790672.1"/>
    </source>
</evidence>
<dbReference type="EMBL" id="JBGMEL010000007">
    <property type="protein sequence ID" value="MFA0790672.1"/>
    <property type="molecule type" value="Genomic_DNA"/>
</dbReference>
<sequence>MLDLLLKNEKAAVRAARKTEREGLVSAKAALDSLKTYSAKVAVQPVSLAAMVAAGFISDRAFADVGKQRLKVLLSGLSYSALAEYGFQFWSDYADEKPGEDKTSGEAEASQI</sequence>
<accession>A0ABV4NMQ9</accession>
<dbReference type="Proteomes" id="UP001569414">
    <property type="component" value="Unassembled WGS sequence"/>
</dbReference>
<protein>
    <submittedName>
        <fullName evidence="1">Uncharacterized protein</fullName>
    </submittedName>
</protein>
<reference evidence="1 2" key="1">
    <citation type="submission" date="2024-08" db="EMBL/GenBank/DDBJ databases">
        <authorList>
            <person name="Ishaq N."/>
        </authorList>
    </citation>
    <scope>NUCLEOTIDE SEQUENCE [LARGE SCALE GENOMIC DNA]</scope>
    <source>
        <strain evidence="1 2">JCM 30400</strain>
    </source>
</reference>
<proteinExistence type="predicted"/>
<name>A0ABV4NMQ9_9GAMM</name>
<comment type="caution">
    <text evidence="1">The sequence shown here is derived from an EMBL/GenBank/DDBJ whole genome shotgun (WGS) entry which is preliminary data.</text>
</comment>
<organism evidence="1 2">
    <name type="scientific">Microbulbifer echini</name>
    <dbReference type="NCBI Taxonomy" id="1529067"/>
    <lineage>
        <taxon>Bacteria</taxon>
        <taxon>Pseudomonadati</taxon>
        <taxon>Pseudomonadota</taxon>
        <taxon>Gammaproteobacteria</taxon>
        <taxon>Cellvibrionales</taxon>
        <taxon>Microbulbiferaceae</taxon>
        <taxon>Microbulbifer</taxon>
    </lineage>
</organism>
<dbReference type="RefSeq" id="WP_299582607.1">
    <property type="nucleotide sequence ID" value="NZ_JBGMEL010000007.1"/>
</dbReference>